<keyword evidence="5" id="KW-0009">Actin-binding</keyword>
<protein>
    <recommendedName>
        <fullName evidence="9">ADF-H domain-containing protein</fullName>
    </recommendedName>
</protein>
<evidence type="ECO:0000256" key="1">
    <source>
        <dbReference type="ARBA" id="ARBA00004245"/>
    </source>
</evidence>
<evidence type="ECO:0000313" key="10">
    <source>
        <dbReference type="EMBL" id="KIO20225.1"/>
    </source>
</evidence>
<dbReference type="SUPFAM" id="SSF55753">
    <property type="entry name" value="Actin depolymerizing proteins"/>
    <property type="match status" value="2"/>
</dbReference>
<dbReference type="AlphaFoldDB" id="A0A0C3PYB4"/>
<dbReference type="FunFam" id="3.40.20.10:FF:000042">
    <property type="entry name" value="Actin depolymerizing protein"/>
    <property type="match status" value="1"/>
</dbReference>
<name>A0A0C3PYB4_9AGAM</name>
<keyword evidence="4" id="KW-0677">Repeat</keyword>
<dbReference type="GO" id="GO:0005884">
    <property type="term" value="C:actin filament"/>
    <property type="evidence" value="ECO:0007669"/>
    <property type="project" value="TreeGrafter"/>
</dbReference>
<dbReference type="OrthoDB" id="10006997at2759"/>
<dbReference type="InterPro" id="IPR028458">
    <property type="entry name" value="Twinfilin"/>
</dbReference>
<dbReference type="Pfam" id="PF00241">
    <property type="entry name" value="Cofilin_ADF"/>
    <property type="match status" value="2"/>
</dbReference>
<reference evidence="10 11" key="1">
    <citation type="submission" date="2014-04" db="EMBL/GenBank/DDBJ databases">
        <authorList>
            <consortium name="DOE Joint Genome Institute"/>
            <person name="Kuo A."/>
            <person name="Girlanda M."/>
            <person name="Perotto S."/>
            <person name="Kohler A."/>
            <person name="Nagy L.G."/>
            <person name="Floudas D."/>
            <person name="Copeland A."/>
            <person name="Barry K.W."/>
            <person name="Cichocki N."/>
            <person name="Veneault-Fourrey C."/>
            <person name="LaButti K."/>
            <person name="Lindquist E.A."/>
            <person name="Lipzen A."/>
            <person name="Lundell T."/>
            <person name="Morin E."/>
            <person name="Murat C."/>
            <person name="Sun H."/>
            <person name="Tunlid A."/>
            <person name="Henrissat B."/>
            <person name="Grigoriev I.V."/>
            <person name="Hibbett D.S."/>
            <person name="Martin F."/>
            <person name="Nordberg H.P."/>
            <person name="Cantor M.N."/>
            <person name="Hua S.X."/>
        </authorList>
    </citation>
    <scope>NUCLEOTIDE SEQUENCE [LARGE SCALE GENOMIC DNA]</scope>
    <source>
        <strain evidence="10 11">MUT 4182</strain>
    </source>
</reference>
<dbReference type="CDD" id="cd11284">
    <property type="entry name" value="ADF_Twf-C_like"/>
    <property type="match status" value="1"/>
</dbReference>
<keyword evidence="3" id="KW-0963">Cytoplasm</keyword>
<dbReference type="HOGENOM" id="CLU_031995_0_1_1"/>
<dbReference type="GO" id="GO:0051015">
    <property type="term" value="F:actin filament binding"/>
    <property type="evidence" value="ECO:0007669"/>
    <property type="project" value="TreeGrafter"/>
</dbReference>
<evidence type="ECO:0000313" key="11">
    <source>
        <dbReference type="Proteomes" id="UP000054248"/>
    </source>
</evidence>
<reference evidence="11" key="2">
    <citation type="submission" date="2015-01" db="EMBL/GenBank/DDBJ databases">
        <title>Evolutionary Origins and Diversification of the Mycorrhizal Mutualists.</title>
        <authorList>
            <consortium name="DOE Joint Genome Institute"/>
            <consortium name="Mycorrhizal Genomics Consortium"/>
            <person name="Kohler A."/>
            <person name="Kuo A."/>
            <person name="Nagy L.G."/>
            <person name="Floudas D."/>
            <person name="Copeland A."/>
            <person name="Barry K.W."/>
            <person name="Cichocki N."/>
            <person name="Veneault-Fourrey C."/>
            <person name="LaButti K."/>
            <person name="Lindquist E.A."/>
            <person name="Lipzen A."/>
            <person name="Lundell T."/>
            <person name="Morin E."/>
            <person name="Murat C."/>
            <person name="Riley R."/>
            <person name="Ohm R."/>
            <person name="Sun H."/>
            <person name="Tunlid A."/>
            <person name="Henrissat B."/>
            <person name="Grigoriev I.V."/>
            <person name="Hibbett D.S."/>
            <person name="Martin F."/>
        </authorList>
    </citation>
    <scope>NUCLEOTIDE SEQUENCE [LARGE SCALE GENOMIC DNA]</scope>
    <source>
        <strain evidence="11">MUT 4182</strain>
    </source>
</reference>
<evidence type="ECO:0000256" key="4">
    <source>
        <dbReference type="ARBA" id="ARBA00022737"/>
    </source>
</evidence>
<dbReference type="InterPro" id="IPR029006">
    <property type="entry name" value="ADF-H/Gelsolin-like_dom_sf"/>
</dbReference>
<comment type="subunit">
    <text evidence="7">Interacts with G-actin; ADP-actin form.</text>
</comment>
<dbReference type="GO" id="GO:0003785">
    <property type="term" value="F:actin monomer binding"/>
    <property type="evidence" value="ECO:0007669"/>
    <property type="project" value="TreeGrafter"/>
</dbReference>
<feature type="domain" description="ADF-H" evidence="9">
    <location>
        <begin position="178"/>
        <end position="307"/>
    </location>
</feature>
<organism evidence="10 11">
    <name type="scientific">Tulasnella calospora MUT 4182</name>
    <dbReference type="NCBI Taxonomy" id="1051891"/>
    <lineage>
        <taxon>Eukaryota</taxon>
        <taxon>Fungi</taxon>
        <taxon>Dikarya</taxon>
        <taxon>Basidiomycota</taxon>
        <taxon>Agaricomycotina</taxon>
        <taxon>Agaricomycetes</taxon>
        <taxon>Cantharellales</taxon>
        <taxon>Tulasnellaceae</taxon>
        <taxon>Tulasnella</taxon>
    </lineage>
</organism>
<feature type="region of interest" description="Disordered" evidence="8">
    <location>
        <begin position="299"/>
        <end position="328"/>
    </location>
</feature>
<evidence type="ECO:0000256" key="2">
    <source>
        <dbReference type="ARBA" id="ARBA00009557"/>
    </source>
</evidence>
<evidence type="ECO:0000256" key="5">
    <source>
        <dbReference type="ARBA" id="ARBA00023203"/>
    </source>
</evidence>
<keyword evidence="6" id="KW-0206">Cytoskeleton</keyword>
<evidence type="ECO:0000256" key="6">
    <source>
        <dbReference type="ARBA" id="ARBA00023212"/>
    </source>
</evidence>
<dbReference type="STRING" id="1051891.A0A0C3PYB4"/>
<dbReference type="CDD" id="cd11285">
    <property type="entry name" value="ADF_Twf-N_like"/>
    <property type="match status" value="1"/>
</dbReference>
<dbReference type="EMBL" id="KN823182">
    <property type="protein sequence ID" value="KIO20225.1"/>
    <property type="molecule type" value="Genomic_DNA"/>
</dbReference>
<evidence type="ECO:0000256" key="8">
    <source>
        <dbReference type="SAM" id="MobiDB-lite"/>
    </source>
</evidence>
<dbReference type="PANTHER" id="PTHR13759:SF1">
    <property type="entry name" value="TWINFILIN"/>
    <property type="match status" value="1"/>
</dbReference>
<dbReference type="GO" id="GO:0005737">
    <property type="term" value="C:cytoplasm"/>
    <property type="evidence" value="ECO:0007669"/>
    <property type="project" value="TreeGrafter"/>
</dbReference>
<dbReference type="InterPro" id="IPR002108">
    <property type="entry name" value="ADF-H"/>
</dbReference>
<proteinExistence type="inferred from homology"/>
<dbReference type="GO" id="GO:0030042">
    <property type="term" value="P:actin filament depolymerization"/>
    <property type="evidence" value="ECO:0007669"/>
    <property type="project" value="TreeGrafter"/>
</dbReference>
<dbReference type="Proteomes" id="UP000054248">
    <property type="component" value="Unassembled WGS sequence"/>
</dbReference>
<dbReference type="GO" id="GO:0051016">
    <property type="term" value="P:barbed-end actin filament capping"/>
    <property type="evidence" value="ECO:0007669"/>
    <property type="project" value="TreeGrafter"/>
</dbReference>
<evidence type="ECO:0000256" key="3">
    <source>
        <dbReference type="ARBA" id="ARBA00022490"/>
    </source>
</evidence>
<feature type="domain" description="ADF-H" evidence="9">
    <location>
        <begin position="4"/>
        <end position="136"/>
    </location>
</feature>
<dbReference type="PANTHER" id="PTHR13759">
    <property type="entry name" value="TWINFILIN"/>
    <property type="match status" value="1"/>
</dbReference>
<comment type="subcellular location">
    <subcellularLocation>
        <location evidence="1">Cytoplasm</location>
        <location evidence="1">Cytoskeleton</location>
    </subcellularLocation>
</comment>
<evidence type="ECO:0000259" key="9">
    <source>
        <dbReference type="PROSITE" id="PS51263"/>
    </source>
</evidence>
<accession>A0A0C3PYB4</accession>
<sequence length="328" mass="35277">MSAASGISASEDLLRDFSDAVTDRNIRFLKIAIQNEALVPQGSWPSKAADLASDLDQLGEILLPDVPAYILARLDTGEEWLFISYVPDLAKVRDKMLYASSRSALVKALGGQAAKDTLFATSKKDLTPEAYAAHLRHVAAPKPMSAREAELAEIQAAERQSSTAFEGSRARKNHIGAGVGVVWTTEVEDAVKLLAAGEGPNLLILGIASESEGVKVIETKEAAVDSLQAALPKAEPCYAFYRWRPEKIVFIYTCPSSSGVKLRMVYSMGVSSVTQTAQETGGFKIFKKLEASDPSELDLSFVQDAAPTPPKATGPPSFARPRGPPRKR</sequence>
<evidence type="ECO:0000256" key="7">
    <source>
        <dbReference type="ARBA" id="ARBA00038532"/>
    </source>
</evidence>
<dbReference type="SMART" id="SM00102">
    <property type="entry name" value="ADF"/>
    <property type="match status" value="2"/>
</dbReference>
<keyword evidence="11" id="KW-1185">Reference proteome</keyword>
<dbReference type="PROSITE" id="PS51263">
    <property type="entry name" value="ADF_H"/>
    <property type="match status" value="2"/>
</dbReference>
<dbReference type="Gene3D" id="3.40.20.10">
    <property type="entry name" value="Severin"/>
    <property type="match status" value="2"/>
</dbReference>
<comment type="similarity">
    <text evidence="2">Belongs to the actin-binding proteins ADF family. Twinfilin subfamily.</text>
</comment>
<gene>
    <name evidence="10" type="ORF">M407DRAFT_245903</name>
</gene>